<organism evidence="1 2">
    <name type="scientific">Plasmopara halstedii</name>
    <name type="common">Downy mildew of sunflower</name>
    <dbReference type="NCBI Taxonomy" id="4781"/>
    <lineage>
        <taxon>Eukaryota</taxon>
        <taxon>Sar</taxon>
        <taxon>Stramenopiles</taxon>
        <taxon>Oomycota</taxon>
        <taxon>Peronosporomycetes</taxon>
        <taxon>Peronosporales</taxon>
        <taxon>Peronosporaceae</taxon>
        <taxon>Plasmopara</taxon>
    </lineage>
</organism>
<dbReference type="RefSeq" id="XP_024579142.1">
    <property type="nucleotide sequence ID" value="XM_024728689.1"/>
</dbReference>
<protein>
    <submittedName>
        <fullName evidence="1">Uncharacterized protein</fullName>
    </submittedName>
</protein>
<accession>A0A0P1AP32</accession>
<dbReference type="EMBL" id="CCYD01000645">
    <property type="protein sequence ID" value="CEG42773.1"/>
    <property type="molecule type" value="Genomic_DNA"/>
</dbReference>
<dbReference type="Proteomes" id="UP000054928">
    <property type="component" value="Unassembled WGS sequence"/>
</dbReference>
<proteinExistence type="predicted"/>
<dbReference type="GeneID" id="36408077"/>
<dbReference type="AlphaFoldDB" id="A0A0P1AP32"/>
<sequence length="288" mass="32463">MRYHIKQVVGFAAVVLATNVIASVMPFPVRQSTGIEVEKLVNVQNRKGMGERKVDGEERASHVFDLFDKNMIYPLKRFIGYQPPASASKNRLGANGAKDAQWFEKMMPSYAQSLNSAKRIHQRIGWMPSGRIHLKKKWQSTTNFPEINLDDAGTKLHKSLILMDTPRSMLSSLKTKVVWNMLWKRDIFEIVSSYIKACEDTASTRSADKWGVEAAYEVLRNSGRLPQFAKLLLEMEKQSSGPEKRSSDSIRIFTLILPFSASTMPFVLLGDCRMRLDSMSVTGVVAAV</sequence>
<keyword evidence="2" id="KW-1185">Reference proteome</keyword>
<evidence type="ECO:0000313" key="2">
    <source>
        <dbReference type="Proteomes" id="UP000054928"/>
    </source>
</evidence>
<name>A0A0P1AP32_PLAHL</name>
<evidence type="ECO:0000313" key="1">
    <source>
        <dbReference type="EMBL" id="CEG42773.1"/>
    </source>
</evidence>
<reference evidence="2" key="1">
    <citation type="submission" date="2014-09" db="EMBL/GenBank/DDBJ databases">
        <authorList>
            <person name="Sharma Rahul"/>
            <person name="Thines Marco"/>
        </authorList>
    </citation>
    <scope>NUCLEOTIDE SEQUENCE [LARGE SCALE GENOMIC DNA]</scope>
</reference>